<evidence type="ECO:0000256" key="5">
    <source>
        <dbReference type="ARBA" id="ARBA00038145"/>
    </source>
</evidence>
<feature type="region of interest" description="Disordered" evidence="7">
    <location>
        <begin position="1"/>
        <end position="35"/>
    </location>
</feature>
<dbReference type="InterPro" id="IPR036322">
    <property type="entry name" value="WD40_repeat_dom_sf"/>
</dbReference>
<reference evidence="8 9" key="1">
    <citation type="journal article" date="2018" name="BMC Genomics">
        <title>Genomic evidence for intraspecific hybridization in a clonal and extremely halotolerant yeast.</title>
        <authorList>
            <person name="Gostincar C."/>
            <person name="Stajich J.E."/>
            <person name="Zupancic J."/>
            <person name="Zalar P."/>
            <person name="Gunde-Cimerman N."/>
        </authorList>
    </citation>
    <scope>NUCLEOTIDE SEQUENCE [LARGE SCALE GENOMIC DNA]</scope>
    <source>
        <strain evidence="8 9">EXF-6656</strain>
    </source>
</reference>
<dbReference type="InterPro" id="IPR020472">
    <property type="entry name" value="WD40_PAC1"/>
</dbReference>
<proteinExistence type="inferred from homology"/>
<protein>
    <submittedName>
        <fullName evidence="8">Uncharacterized protein</fullName>
    </submittedName>
</protein>
<sequence length="332" mass="35192">MGREKTMSTTPSSHPFPTTPSVRLTPTPHPAAPSPVHALTFSAGTGQYLLTGSQDRHIRLFNPSTSKLIQTYSAHGYEVLDLAVAEDNSRFVSGGGDKTVFLWDVAAGVTLRRFAGHVGRVNAVAFGGVGDAVVVSGSFDGTVKVWDSRARGESRAIMSLGEARDAVSSVFVRGHEVLVGSVDGRVRVYDLAMGQVDTDVLGASVTSVVPTVANDSYLVSTLDSHVRLMDRPTGKCLQSFKDEGFKNESYRVRSTLAMGDSVAMSGSEDGSIVVWDVLSGKVLHTLRHAKPDGVGREGGQKQVVSAVAWNQMRKTWASAGGDGTVVVWGGDD</sequence>
<evidence type="ECO:0000256" key="3">
    <source>
        <dbReference type="ARBA" id="ARBA00022574"/>
    </source>
</evidence>
<dbReference type="PANTHER" id="PTHR22842:SF3">
    <property type="entry name" value="WD REPEAT DOMAIN-CONTAINING PROTEIN 83"/>
    <property type="match status" value="1"/>
</dbReference>
<dbReference type="SMART" id="SM00320">
    <property type="entry name" value="WD40"/>
    <property type="match status" value="6"/>
</dbReference>
<feature type="repeat" description="WD" evidence="6">
    <location>
        <begin position="264"/>
        <end position="285"/>
    </location>
</feature>
<evidence type="ECO:0000313" key="8">
    <source>
        <dbReference type="EMBL" id="RMX77090.1"/>
    </source>
</evidence>
<dbReference type="EMBL" id="QWIJ01001007">
    <property type="protein sequence ID" value="RMX77090.1"/>
    <property type="molecule type" value="Genomic_DNA"/>
</dbReference>
<feature type="repeat" description="WD" evidence="6">
    <location>
        <begin position="114"/>
        <end position="156"/>
    </location>
</feature>
<dbReference type="Gene3D" id="2.130.10.10">
    <property type="entry name" value="YVTN repeat-like/Quinoprotein amine dehydrogenase"/>
    <property type="match status" value="2"/>
</dbReference>
<evidence type="ECO:0000256" key="4">
    <source>
        <dbReference type="ARBA" id="ARBA00022737"/>
    </source>
</evidence>
<feature type="repeat" description="WD" evidence="6">
    <location>
        <begin position="297"/>
        <end position="332"/>
    </location>
</feature>
<dbReference type="PROSITE" id="PS50294">
    <property type="entry name" value="WD_REPEATS_REGION"/>
    <property type="match status" value="3"/>
</dbReference>
<dbReference type="InterPro" id="IPR015943">
    <property type="entry name" value="WD40/YVTN_repeat-like_dom_sf"/>
</dbReference>
<dbReference type="Pfam" id="PF00400">
    <property type="entry name" value="WD40"/>
    <property type="match status" value="5"/>
</dbReference>
<dbReference type="InterPro" id="IPR051980">
    <property type="entry name" value="WD_repeat_MORG1"/>
</dbReference>
<comment type="caution">
    <text evidence="8">The sequence shown here is derived from an EMBL/GenBank/DDBJ whole genome shotgun (WGS) entry which is preliminary data.</text>
</comment>
<dbReference type="GO" id="GO:0005737">
    <property type="term" value="C:cytoplasm"/>
    <property type="evidence" value="ECO:0007669"/>
    <property type="project" value="UniProtKB-SubCell"/>
</dbReference>
<evidence type="ECO:0000256" key="2">
    <source>
        <dbReference type="ARBA" id="ARBA00022490"/>
    </source>
</evidence>
<dbReference type="CDD" id="cd00200">
    <property type="entry name" value="WD40"/>
    <property type="match status" value="1"/>
</dbReference>
<dbReference type="GO" id="GO:0000398">
    <property type="term" value="P:mRNA splicing, via spliceosome"/>
    <property type="evidence" value="ECO:0007669"/>
    <property type="project" value="TreeGrafter"/>
</dbReference>
<dbReference type="PROSITE" id="PS50082">
    <property type="entry name" value="WD_REPEATS_2"/>
    <property type="match status" value="4"/>
</dbReference>
<dbReference type="OrthoDB" id="1068471at2759"/>
<keyword evidence="4" id="KW-0677">Repeat</keyword>
<dbReference type="InterPro" id="IPR001680">
    <property type="entry name" value="WD40_rpt"/>
</dbReference>
<dbReference type="VEuPathDB" id="FungiDB:BTJ68_14453"/>
<feature type="repeat" description="WD" evidence="6">
    <location>
        <begin position="72"/>
        <end position="113"/>
    </location>
</feature>
<accession>A0A3M6WFQ1</accession>
<name>A0A3M6WFQ1_HORWE</name>
<gene>
    <name evidence="8" type="ORF">D0869_10146</name>
</gene>
<evidence type="ECO:0000256" key="7">
    <source>
        <dbReference type="SAM" id="MobiDB-lite"/>
    </source>
</evidence>
<evidence type="ECO:0000256" key="6">
    <source>
        <dbReference type="PROSITE-ProRule" id="PRU00221"/>
    </source>
</evidence>
<dbReference type="AlphaFoldDB" id="A0A3M6WFQ1"/>
<comment type="subcellular location">
    <subcellularLocation>
        <location evidence="1">Cytoplasm</location>
    </subcellularLocation>
</comment>
<comment type="similarity">
    <text evidence="5">Belongs to the WD repeat MORG1 family.</text>
</comment>
<keyword evidence="2" id="KW-0963">Cytoplasm</keyword>
<evidence type="ECO:0000313" key="9">
    <source>
        <dbReference type="Proteomes" id="UP000281245"/>
    </source>
</evidence>
<dbReference type="SUPFAM" id="SSF50978">
    <property type="entry name" value="WD40 repeat-like"/>
    <property type="match status" value="1"/>
</dbReference>
<dbReference type="GO" id="GO:0071013">
    <property type="term" value="C:catalytic step 2 spliceosome"/>
    <property type="evidence" value="ECO:0007669"/>
    <property type="project" value="TreeGrafter"/>
</dbReference>
<feature type="compositionally biased region" description="Low complexity" evidence="7">
    <location>
        <begin position="8"/>
        <end position="21"/>
    </location>
</feature>
<evidence type="ECO:0000256" key="1">
    <source>
        <dbReference type="ARBA" id="ARBA00004496"/>
    </source>
</evidence>
<dbReference type="Proteomes" id="UP000281245">
    <property type="component" value="Unassembled WGS sequence"/>
</dbReference>
<organism evidence="8 9">
    <name type="scientific">Hortaea werneckii</name>
    <name type="common">Black yeast</name>
    <name type="synonym">Cladosporium werneckii</name>
    <dbReference type="NCBI Taxonomy" id="91943"/>
    <lineage>
        <taxon>Eukaryota</taxon>
        <taxon>Fungi</taxon>
        <taxon>Dikarya</taxon>
        <taxon>Ascomycota</taxon>
        <taxon>Pezizomycotina</taxon>
        <taxon>Dothideomycetes</taxon>
        <taxon>Dothideomycetidae</taxon>
        <taxon>Mycosphaerellales</taxon>
        <taxon>Teratosphaeriaceae</taxon>
        <taxon>Hortaea</taxon>
    </lineage>
</organism>
<dbReference type="PRINTS" id="PR00320">
    <property type="entry name" value="GPROTEINBRPT"/>
</dbReference>
<dbReference type="PANTHER" id="PTHR22842">
    <property type="entry name" value="WD40 REPEAT PROTEIN"/>
    <property type="match status" value="1"/>
</dbReference>
<keyword evidence="3 6" id="KW-0853">WD repeat</keyword>